<dbReference type="AlphaFoldDB" id="A0A9D1DQJ9"/>
<evidence type="ECO:0000256" key="4">
    <source>
        <dbReference type="ARBA" id="ARBA00022729"/>
    </source>
</evidence>
<comment type="similarity">
    <text evidence="2">Belongs to the bacterial solute-binding protein 1 family.</text>
</comment>
<dbReference type="Proteomes" id="UP000886785">
    <property type="component" value="Unassembled WGS sequence"/>
</dbReference>
<dbReference type="SUPFAM" id="SSF53850">
    <property type="entry name" value="Periplasmic binding protein-like II"/>
    <property type="match status" value="1"/>
</dbReference>
<comment type="subcellular location">
    <subcellularLocation>
        <location evidence="1">Cell envelope</location>
    </subcellularLocation>
</comment>
<protein>
    <submittedName>
        <fullName evidence="7">Extracellular solute-binding protein</fullName>
    </submittedName>
</protein>
<accession>A0A9D1DQJ9</accession>
<dbReference type="InterPro" id="IPR050490">
    <property type="entry name" value="Bact_solute-bd_prot1"/>
</dbReference>
<organism evidence="7 8">
    <name type="scientific">Candidatus Gallacutalibacter pullicola</name>
    <dbReference type="NCBI Taxonomy" id="2840830"/>
    <lineage>
        <taxon>Bacteria</taxon>
        <taxon>Bacillati</taxon>
        <taxon>Bacillota</taxon>
        <taxon>Clostridia</taxon>
        <taxon>Eubacteriales</taxon>
        <taxon>Candidatus Gallacutalibacter</taxon>
    </lineage>
</organism>
<dbReference type="InterPro" id="IPR006059">
    <property type="entry name" value="SBP"/>
</dbReference>
<dbReference type="Gene3D" id="3.40.190.10">
    <property type="entry name" value="Periplasmic binding protein-like II"/>
    <property type="match status" value="2"/>
</dbReference>
<keyword evidence="3" id="KW-0813">Transport</keyword>
<feature type="chain" id="PRO_5039335120" evidence="6">
    <location>
        <begin position="20"/>
        <end position="459"/>
    </location>
</feature>
<comment type="caution">
    <text evidence="7">The sequence shown here is derived from an EMBL/GenBank/DDBJ whole genome shotgun (WGS) entry which is preliminary data.</text>
</comment>
<feature type="signal peptide" evidence="6">
    <location>
        <begin position="1"/>
        <end position="19"/>
    </location>
</feature>
<dbReference type="PROSITE" id="PS51257">
    <property type="entry name" value="PROKAR_LIPOPROTEIN"/>
    <property type="match status" value="1"/>
</dbReference>
<evidence type="ECO:0000256" key="6">
    <source>
        <dbReference type="SAM" id="SignalP"/>
    </source>
</evidence>
<dbReference type="PANTHER" id="PTHR43649:SF31">
    <property type="entry name" value="SN-GLYCEROL-3-PHOSPHATE-BINDING PERIPLASMIC PROTEIN UGPB"/>
    <property type="match status" value="1"/>
</dbReference>
<keyword evidence="4 6" id="KW-0732">Signal</keyword>
<evidence type="ECO:0000256" key="1">
    <source>
        <dbReference type="ARBA" id="ARBA00004196"/>
    </source>
</evidence>
<name>A0A9D1DQJ9_9FIRM</name>
<dbReference type="EMBL" id="DVHF01000067">
    <property type="protein sequence ID" value="HIR57151.1"/>
    <property type="molecule type" value="Genomic_DNA"/>
</dbReference>
<dbReference type="Pfam" id="PF13416">
    <property type="entry name" value="SBP_bac_8"/>
    <property type="match status" value="1"/>
</dbReference>
<proteinExistence type="inferred from homology"/>
<dbReference type="PANTHER" id="PTHR43649">
    <property type="entry name" value="ARABINOSE-BINDING PROTEIN-RELATED"/>
    <property type="match status" value="1"/>
</dbReference>
<gene>
    <name evidence="7" type="ORF">IAA54_05730</name>
</gene>
<evidence type="ECO:0000313" key="8">
    <source>
        <dbReference type="Proteomes" id="UP000886785"/>
    </source>
</evidence>
<sequence>MKKVFSLLLASLMVVSALGGCSSSNSSSASGNSASETSTAGESTAQSASTAENSADAGEVQIDFWHSFSSGTNLDCIEKIISDFNAAHEGEYEVVGTYQGGYADILSKLTVGFAAGECPAVSFCDSVDTPQLIMNDMLVDLSTYAEENDPSFDFGQYIPGLMNYGTGPDGDYYALPCGRSTPLMYLNLDIVEDATGSKTIPDTRDQLVSLLESVRDNTEATPFMADMVCWYFGNFLTSSGGHFLSADGNTSYLAVDNAALNAFTFWNDLKEQGLYKAATVDGLNATDQFINGDVAVIYQSTGSMTQIYDNAQFDIGVGFLVADECYSVATGGNNLIIMNTASDEEIAGGWEFIKYATSLEVNAYINEETGYMLNNVNSGSLESVQKLWEEKPQYKVAYDQLQYVDDQYVSPYFASLNQEIVALLTQMLQDGSLTPEQATEQLLLICDELLPGGNAETYP</sequence>
<dbReference type="GO" id="GO:0030313">
    <property type="term" value="C:cell envelope"/>
    <property type="evidence" value="ECO:0007669"/>
    <property type="project" value="UniProtKB-SubCell"/>
</dbReference>
<reference evidence="7" key="1">
    <citation type="submission" date="2020-10" db="EMBL/GenBank/DDBJ databases">
        <authorList>
            <person name="Gilroy R."/>
        </authorList>
    </citation>
    <scope>NUCLEOTIDE SEQUENCE</scope>
    <source>
        <strain evidence="7">ChiSjej1B19-7085</strain>
    </source>
</reference>
<evidence type="ECO:0000313" key="7">
    <source>
        <dbReference type="EMBL" id="HIR57151.1"/>
    </source>
</evidence>
<evidence type="ECO:0000256" key="3">
    <source>
        <dbReference type="ARBA" id="ARBA00022448"/>
    </source>
</evidence>
<evidence type="ECO:0000256" key="2">
    <source>
        <dbReference type="ARBA" id="ARBA00008520"/>
    </source>
</evidence>
<evidence type="ECO:0000256" key="5">
    <source>
        <dbReference type="SAM" id="MobiDB-lite"/>
    </source>
</evidence>
<reference evidence="7" key="2">
    <citation type="journal article" date="2021" name="PeerJ">
        <title>Extensive microbial diversity within the chicken gut microbiome revealed by metagenomics and culture.</title>
        <authorList>
            <person name="Gilroy R."/>
            <person name="Ravi A."/>
            <person name="Getino M."/>
            <person name="Pursley I."/>
            <person name="Horton D.L."/>
            <person name="Alikhan N.F."/>
            <person name="Baker D."/>
            <person name="Gharbi K."/>
            <person name="Hall N."/>
            <person name="Watson M."/>
            <person name="Adriaenssens E.M."/>
            <person name="Foster-Nyarko E."/>
            <person name="Jarju S."/>
            <person name="Secka A."/>
            <person name="Antonio M."/>
            <person name="Oren A."/>
            <person name="Chaudhuri R.R."/>
            <person name="La Ragione R."/>
            <person name="Hildebrand F."/>
            <person name="Pallen M.J."/>
        </authorList>
    </citation>
    <scope>NUCLEOTIDE SEQUENCE</scope>
    <source>
        <strain evidence="7">ChiSjej1B19-7085</strain>
    </source>
</reference>
<feature type="region of interest" description="Disordered" evidence="5">
    <location>
        <begin position="23"/>
        <end position="52"/>
    </location>
</feature>